<dbReference type="GeneID" id="93507942"/>
<name>A0ABW7TYA3_9NOCA</name>
<reference evidence="2 3" key="1">
    <citation type="submission" date="2024-10" db="EMBL/GenBank/DDBJ databases">
        <title>The Natural Products Discovery Center: Release of the First 8490 Sequenced Strains for Exploring Actinobacteria Biosynthetic Diversity.</title>
        <authorList>
            <person name="Kalkreuter E."/>
            <person name="Kautsar S.A."/>
            <person name="Yang D."/>
            <person name="Bader C.D."/>
            <person name="Teijaro C.N."/>
            <person name="Fluegel L."/>
            <person name="Davis C.M."/>
            <person name="Simpson J.R."/>
            <person name="Lauterbach L."/>
            <person name="Steele A.D."/>
            <person name="Gui C."/>
            <person name="Meng S."/>
            <person name="Li G."/>
            <person name="Viehrig K."/>
            <person name="Ye F."/>
            <person name="Su P."/>
            <person name="Kiefer A.F."/>
            <person name="Nichols A."/>
            <person name="Cepeda A.J."/>
            <person name="Yan W."/>
            <person name="Fan B."/>
            <person name="Jiang Y."/>
            <person name="Adhikari A."/>
            <person name="Zheng C.-J."/>
            <person name="Schuster L."/>
            <person name="Cowan T.M."/>
            <person name="Smanski M.J."/>
            <person name="Chevrette M.G."/>
            <person name="De Carvalho L.P.S."/>
            <person name="Shen B."/>
        </authorList>
    </citation>
    <scope>NUCLEOTIDE SEQUENCE [LARGE SCALE GENOMIC DNA]</scope>
    <source>
        <strain evidence="2 3">NPDC020568</strain>
    </source>
</reference>
<evidence type="ECO:0000313" key="2">
    <source>
        <dbReference type="EMBL" id="MFI1465157.1"/>
    </source>
</evidence>
<dbReference type="Proteomes" id="UP001611263">
    <property type="component" value="Unassembled WGS sequence"/>
</dbReference>
<dbReference type="RefSeq" id="WP_156052502.1">
    <property type="nucleotide sequence ID" value="NZ_JBIRUQ010000013.1"/>
</dbReference>
<feature type="region of interest" description="Disordered" evidence="1">
    <location>
        <begin position="37"/>
        <end position="56"/>
    </location>
</feature>
<protein>
    <submittedName>
        <fullName evidence="2">Uncharacterized protein</fullName>
    </submittedName>
</protein>
<comment type="caution">
    <text evidence="2">The sequence shown here is derived from an EMBL/GenBank/DDBJ whole genome shotgun (WGS) entry which is preliminary data.</text>
</comment>
<gene>
    <name evidence="2" type="ORF">ACH4WX_30975</name>
</gene>
<accession>A0ABW7TYA3</accession>
<proteinExistence type="predicted"/>
<dbReference type="EMBL" id="JBIRUQ010000013">
    <property type="protein sequence ID" value="MFI1465157.1"/>
    <property type="molecule type" value="Genomic_DNA"/>
</dbReference>
<evidence type="ECO:0000256" key="1">
    <source>
        <dbReference type="SAM" id="MobiDB-lite"/>
    </source>
</evidence>
<organism evidence="2 3">
    <name type="scientific">Nocardia carnea</name>
    <dbReference type="NCBI Taxonomy" id="37328"/>
    <lineage>
        <taxon>Bacteria</taxon>
        <taxon>Bacillati</taxon>
        <taxon>Actinomycetota</taxon>
        <taxon>Actinomycetes</taxon>
        <taxon>Mycobacteriales</taxon>
        <taxon>Nocardiaceae</taxon>
        <taxon>Nocardia</taxon>
    </lineage>
</organism>
<sequence>MSRAFGLLLPCRWRRIRRHRVLSILARLPGLRGGLPPIGTPAGPHAAESGVTGTDRASAMATGIGGEHHGTADLEQGLHQTRRQALFWVGDALGGPVGMLDT</sequence>
<keyword evidence="3" id="KW-1185">Reference proteome</keyword>
<evidence type="ECO:0000313" key="3">
    <source>
        <dbReference type="Proteomes" id="UP001611263"/>
    </source>
</evidence>